<keyword evidence="1" id="KW-0812">Transmembrane</keyword>
<dbReference type="GO" id="GO:0005829">
    <property type="term" value="C:cytosol"/>
    <property type="evidence" value="ECO:0007669"/>
    <property type="project" value="TreeGrafter"/>
</dbReference>
<dbReference type="PANTHER" id="PTHR15644:SF2">
    <property type="entry name" value="OSTEOPETROSIS-ASSOCIATED TRANSMEMBRANE PROTEIN 1"/>
    <property type="match status" value="1"/>
</dbReference>
<reference evidence="2" key="3">
    <citation type="submission" date="2025-09" db="UniProtKB">
        <authorList>
            <consortium name="Ensembl"/>
        </authorList>
    </citation>
    <scope>IDENTIFICATION</scope>
</reference>
<reference evidence="2" key="2">
    <citation type="submission" date="2025-08" db="UniProtKB">
        <authorList>
            <consortium name="Ensembl"/>
        </authorList>
    </citation>
    <scope>IDENTIFICATION</scope>
</reference>
<dbReference type="Proteomes" id="UP000694580">
    <property type="component" value="Chromosome 14"/>
</dbReference>
<accession>A0AAY4CE16</accession>
<dbReference type="Pfam" id="PF09777">
    <property type="entry name" value="OSTMP1"/>
    <property type="match status" value="1"/>
</dbReference>
<proteinExistence type="predicted"/>
<organism evidence="2 3">
    <name type="scientific">Denticeps clupeoides</name>
    <name type="common">denticle herring</name>
    <dbReference type="NCBI Taxonomy" id="299321"/>
    <lineage>
        <taxon>Eukaryota</taxon>
        <taxon>Metazoa</taxon>
        <taxon>Chordata</taxon>
        <taxon>Craniata</taxon>
        <taxon>Vertebrata</taxon>
        <taxon>Euteleostomi</taxon>
        <taxon>Actinopterygii</taxon>
        <taxon>Neopterygii</taxon>
        <taxon>Teleostei</taxon>
        <taxon>Clupei</taxon>
        <taxon>Clupeiformes</taxon>
        <taxon>Denticipitoidei</taxon>
        <taxon>Denticipitidae</taxon>
        <taxon>Denticeps</taxon>
    </lineage>
</organism>
<reference evidence="2 3" key="1">
    <citation type="submission" date="2020-06" db="EMBL/GenBank/DDBJ databases">
        <authorList>
            <consortium name="Wellcome Sanger Institute Data Sharing"/>
        </authorList>
    </citation>
    <scope>NUCLEOTIDE SEQUENCE [LARGE SCALE GENOMIC DNA]</scope>
</reference>
<evidence type="ECO:0008006" key="4">
    <source>
        <dbReference type="Google" id="ProtNLM"/>
    </source>
</evidence>
<name>A0AAY4CE16_9TELE</name>
<keyword evidence="1" id="KW-0472">Membrane</keyword>
<dbReference type="InterPro" id="IPR019172">
    <property type="entry name" value="Osteopetrosis-assoc_TM_1"/>
</dbReference>
<dbReference type="Ensembl" id="ENSDCDT00010038748.1">
    <property type="protein sequence ID" value="ENSDCDP00010031342.1"/>
    <property type="gene ID" value="ENSDCDG00010019943.1"/>
</dbReference>
<evidence type="ECO:0000256" key="1">
    <source>
        <dbReference type="SAM" id="Phobius"/>
    </source>
</evidence>
<evidence type="ECO:0000313" key="2">
    <source>
        <dbReference type="Ensembl" id="ENSDCDP00010031342.1"/>
    </source>
</evidence>
<sequence length="281" mass="31881">RHGGLHYSSQIFIFGSAESADATGRDMSWLLLAALFGTAAGGGRASTPLLSLSLSSAFPEQLEFSDVCLEMLRVFGRRYVTYADCLVSHARPVRICQSCYSKYSSLREVYANMSSDQLAPGNVSCNDELLRADRLMLLYKLYSNLEDIWGDNPQSAYCSHLQGLNSQTLHFFEVLNQTLGCFEKYQQGNHSELCKECKATYRSLNELYSELDKNKSLCMDTEDAMNVTRHLWSKMFSCAFPREETVPVLAVSSFMVFLPIIFYLSSFLHSEQKKRKLIHRE</sequence>
<dbReference type="AlphaFoldDB" id="A0AAY4CE16"/>
<dbReference type="PANTHER" id="PTHR15644">
    <property type="entry name" value="OSTEOPETROSIS ASSOCIATED TRANSMEMBRANE PROTEIN 1"/>
    <property type="match status" value="1"/>
</dbReference>
<dbReference type="GeneTree" id="ENSGT00390000012341"/>
<keyword evidence="3" id="KW-1185">Reference proteome</keyword>
<gene>
    <name evidence="2" type="primary">OSTM1</name>
</gene>
<keyword evidence="1" id="KW-1133">Transmembrane helix</keyword>
<protein>
    <recommendedName>
        <fullName evidence="4">Osteopetrosis associated transmembrane protein 1</fullName>
    </recommendedName>
</protein>
<feature type="transmembrane region" description="Helical" evidence="1">
    <location>
        <begin position="246"/>
        <end position="268"/>
    </location>
</feature>
<evidence type="ECO:0000313" key="3">
    <source>
        <dbReference type="Proteomes" id="UP000694580"/>
    </source>
</evidence>